<feature type="short sequence motif" description="'KMSKS' region" evidence="9">
    <location>
        <begin position="291"/>
        <end position="295"/>
    </location>
</feature>
<comment type="caution">
    <text evidence="12">The sequence shown here is derived from an EMBL/GenBank/DDBJ whole genome shotgun (WGS) entry which is preliminary data.</text>
</comment>
<comment type="catalytic activity">
    <reaction evidence="9">
        <text>tRNA(Cys) + L-cysteine + ATP = L-cysteinyl-tRNA(Cys) + AMP + diphosphate</text>
        <dbReference type="Rhea" id="RHEA:17773"/>
        <dbReference type="Rhea" id="RHEA-COMP:9661"/>
        <dbReference type="Rhea" id="RHEA-COMP:9679"/>
        <dbReference type="ChEBI" id="CHEBI:30616"/>
        <dbReference type="ChEBI" id="CHEBI:33019"/>
        <dbReference type="ChEBI" id="CHEBI:35235"/>
        <dbReference type="ChEBI" id="CHEBI:78442"/>
        <dbReference type="ChEBI" id="CHEBI:78517"/>
        <dbReference type="ChEBI" id="CHEBI:456215"/>
        <dbReference type="EC" id="6.1.1.16"/>
    </reaction>
</comment>
<dbReference type="GO" id="GO:0006423">
    <property type="term" value="P:cysteinyl-tRNA aminoacylation"/>
    <property type="evidence" value="ECO:0007669"/>
    <property type="project" value="UniProtKB-UniRule"/>
</dbReference>
<keyword evidence="8 9" id="KW-0030">Aminoacyl-tRNA synthetase</keyword>
<dbReference type="PANTHER" id="PTHR10890">
    <property type="entry name" value="CYSTEINYL-TRNA SYNTHETASE"/>
    <property type="match status" value="1"/>
</dbReference>
<dbReference type="GO" id="GO:0004817">
    <property type="term" value="F:cysteine-tRNA ligase activity"/>
    <property type="evidence" value="ECO:0007669"/>
    <property type="project" value="UniProtKB-UniRule"/>
</dbReference>
<keyword evidence="7 9" id="KW-0648">Protein biosynthesis</keyword>
<dbReference type="CDD" id="cd00672">
    <property type="entry name" value="CysRS_core"/>
    <property type="match status" value="1"/>
</dbReference>
<keyword evidence="5 9" id="KW-0862">Zinc</keyword>
<feature type="binding site" evidence="9">
    <location>
        <position position="38"/>
    </location>
    <ligand>
        <name>Zn(2+)</name>
        <dbReference type="ChEBI" id="CHEBI:29105"/>
    </ligand>
</feature>
<feature type="binding site" evidence="9">
    <location>
        <position position="259"/>
    </location>
    <ligand>
        <name>Zn(2+)</name>
        <dbReference type="ChEBI" id="CHEBI:29105"/>
    </ligand>
</feature>
<dbReference type="SUPFAM" id="SSF52374">
    <property type="entry name" value="Nucleotidylyl transferase"/>
    <property type="match status" value="1"/>
</dbReference>
<gene>
    <name evidence="9" type="primary">cysS</name>
    <name evidence="12" type="ORF">A2942_02090</name>
</gene>
<dbReference type="GO" id="GO:0005829">
    <property type="term" value="C:cytosol"/>
    <property type="evidence" value="ECO:0007669"/>
    <property type="project" value="TreeGrafter"/>
</dbReference>
<evidence type="ECO:0000259" key="10">
    <source>
        <dbReference type="Pfam" id="PF01406"/>
    </source>
</evidence>
<dbReference type="HAMAP" id="MF_00041">
    <property type="entry name" value="Cys_tRNA_synth"/>
    <property type="match status" value="1"/>
</dbReference>
<evidence type="ECO:0000256" key="2">
    <source>
        <dbReference type="ARBA" id="ARBA00022598"/>
    </source>
</evidence>
<proteinExistence type="inferred from homology"/>
<comment type="subunit">
    <text evidence="1 9">Monomer.</text>
</comment>
<evidence type="ECO:0000256" key="7">
    <source>
        <dbReference type="ARBA" id="ARBA00022917"/>
    </source>
</evidence>
<dbReference type="Gene3D" id="3.40.50.620">
    <property type="entry name" value="HUPs"/>
    <property type="match status" value="1"/>
</dbReference>
<evidence type="ECO:0000313" key="13">
    <source>
        <dbReference type="Proteomes" id="UP000178534"/>
    </source>
</evidence>
<comment type="cofactor">
    <cofactor evidence="9">
        <name>Zn(2+)</name>
        <dbReference type="ChEBI" id="CHEBI:29105"/>
    </cofactor>
    <text evidence="9">Binds 1 zinc ion per subunit.</text>
</comment>
<dbReference type="InterPro" id="IPR014729">
    <property type="entry name" value="Rossmann-like_a/b/a_fold"/>
</dbReference>
<evidence type="ECO:0000256" key="3">
    <source>
        <dbReference type="ARBA" id="ARBA00022723"/>
    </source>
</evidence>
<dbReference type="Pfam" id="PF01406">
    <property type="entry name" value="tRNA-synt_1e"/>
    <property type="match status" value="1"/>
</dbReference>
<evidence type="ECO:0000313" key="12">
    <source>
        <dbReference type="EMBL" id="OGZ13741.1"/>
    </source>
</evidence>
<name>A0A1G2DL93_9BACT</name>
<feature type="short sequence motif" description="'HIGH' region" evidence="9">
    <location>
        <begin position="40"/>
        <end position="50"/>
    </location>
</feature>
<dbReference type="InterPro" id="IPR032678">
    <property type="entry name" value="tRNA-synt_1_cat_dom"/>
</dbReference>
<dbReference type="AlphaFoldDB" id="A0A1G2DL93"/>
<feature type="binding site" evidence="9">
    <location>
        <position position="294"/>
    </location>
    <ligand>
        <name>ATP</name>
        <dbReference type="ChEBI" id="CHEBI:30616"/>
    </ligand>
</feature>
<feature type="domain" description="tRNA synthetases class I catalytic" evidence="10">
    <location>
        <begin position="30"/>
        <end position="339"/>
    </location>
</feature>
<feature type="binding site" evidence="9">
    <location>
        <position position="263"/>
    </location>
    <ligand>
        <name>Zn(2+)</name>
        <dbReference type="ChEBI" id="CHEBI:29105"/>
    </ligand>
</feature>
<organism evidence="12 13">
    <name type="scientific">Candidatus Lloydbacteria bacterium RIFCSPLOWO2_01_FULL_50_20</name>
    <dbReference type="NCBI Taxonomy" id="1798665"/>
    <lineage>
        <taxon>Bacteria</taxon>
        <taxon>Candidatus Lloydiibacteriota</taxon>
    </lineage>
</organism>
<keyword evidence="6 9" id="KW-0067">ATP-binding</keyword>
<dbReference type="Pfam" id="PF23493">
    <property type="entry name" value="CysS_C"/>
    <property type="match status" value="1"/>
</dbReference>
<dbReference type="GO" id="GO:0008270">
    <property type="term" value="F:zinc ion binding"/>
    <property type="evidence" value="ECO:0007669"/>
    <property type="project" value="UniProtKB-UniRule"/>
</dbReference>
<evidence type="ECO:0000259" key="11">
    <source>
        <dbReference type="Pfam" id="PF23493"/>
    </source>
</evidence>
<dbReference type="InterPro" id="IPR056411">
    <property type="entry name" value="CysS_C"/>
</dbReference>
<keyword evidence="2 9" id="KW-0436">Ligase</keyword>
<reference evidence="12 13" key="1">
    <citation type="journal article" date="2016" name="Nat. Commun.">
        <title>Thousands of microbial genomes shed light on interconnected biogeochemical processes in an aquifer system.</title>
        <authorList>
            <person name="Anantharaman K."/>
            <person name="Brown C.T."/>
            <person name="Hug L.A."/>
            <person name="Sharon I."/>
            <person name="Castelle C.J."/>
            <person name="Probst A.J."/>
            <person name="Thomas B.C."/>
            <person name="Singh A."/>
            <person name="Wilkins M.J."/>
            <person name="Karaoz U."/>
            <person name="Brodie E.L."/>
            <person name="Williams K.H."/>
            <person name="Hubbard S.S."/>
            <person name="Banfield J.F."/>
        </authorList>
    </citation>
    <scope>NUCLEOTIDE SEQUENCE [LARGE SCALE GENOMIC DNA]</scope>
</reference>
<keyword evidence="4 9" id="KW-0547">Nucleotide-binding</keyword>
<dbReference type="InterPro" id="IPR024909">
    <property type="entry name" value="Cys-tRNA/MSH_ligase"/>
</dbReference>
<dbReference type="InterPro" id="IPR009080">
    <property type="entry name" value="tRNAsynth_Ia_anticodon-bd"/>
</dbReference>
<evidence type="ECO:0000256" key="9">
    <source>
        <dbReference type="HAMAP-Rule" id="MF_00041"/>
    </source>
</evidence>
<sequence>MGLRLYNTQTRQTEEFTPPPRLRASDGLAPYEVKMYNCGPTVYNYAHIGNLRAYVFADILRRTLEMEGYSVKQIVNITDVGHLVSDNDEGEDKIEEGARREGKSTEEIIGLYSQAFYDDLKALNVLPATKYPRATQYIDEQKALIETLDKKGFLYTTEDGVYFDTTKFPRYADFAKLDIAGMQAGARVSMGEKKHPTDFAVWKFSPEDGNKREQEWDSPLRADRKGFPGWHIECSAIAMKELGETIDIHTGGVDHIPVHHTNEIAQSECATGKQFARYWMHSAHMLVDGQKMSKSLGNTYRLSDLAEKGIAPLTFRYWLLTAHYRTQVNFTWDALKGAQNAYERLRRRIFEIKKKGVTTNTHPFSFVGSVFDDLDTASDIASMWQDIQNNEYDSKTIIQEVEILDKFLGLKLLEYAPEEVVVTSELQKLLDERKTARDAKNFAASDRLRDEIRKLGYEVKDTPEGQRLEKTEKKSA</sequence>
<accession>A0A1G2DL93</accession>
<dbReference type="PRINTS" id="PR00983">
    <property type="entry name" value="TRNASYNTHCYS"/>
</dbReference>
<comment type="subcellular location">
    <subcellularLocation>
        <location evidence="9">Cytoplasm</location>
    </subcellularLocation>
</comment>
<keyword evidence="9" id="KW-0963">Cytoplasm</keyword>
<dbReference type="PANTHER" id="PTHR10890:SF3">
    <property type="entry name" value="CYSTEINE--TRNA LIGASE, CYTOPLASMIC"/>
    <property type="match status" value="1"/>
</dbReference>
<dbReference type="InterPro" id="IPR015803">
    <property type="entry name" value="Cys-tRNA-ligase"/>
</dbReference>
<feature type="binding site" evidence="9">
    <location>
        <position position="234"/>
    </location>
    <ligand>
        <name>Zn(2+)</name>
        <dbReference type="ChEBI" id="CHEBI:29105"/>
    </ligand>
</feature>
<evidence type="ECO:0000256" key="6">
    <source>
        <dbReference type="ARBA" id="ARBA00022840"/>
    </source>
</evidence>
<dbReference type="STRING" id="1798665.A2942_02090"/>
<evidence type="ECO:0000256" key="1">
    <source>
        <dbReference type="ARBA" id="ARBA00011245"/>
    </source>
</evidence>
<comment type="similarity">
    <text evidence="9">Belongs to the class-I aminoacyl-tRNA synthetase family.</text>
</comment>
<feature type="domain" description="Cysteinyl-tRNA ligase anticodon binding" evidence="11">
    <location>
        <begin position="423"/>
        <end position="466"/>
    </location>
</feature>
<dbReference type="Proteomes" id="UP000178534">
    <property type="component" value="Unassembled WGS sequence"/>
</dbReference>
<keyword evidence="3 9" id="KW-0479">Metal-binding</keyword>
<evidence type="ECO:0000256" key="8">
    <source>
        <dbReference type="ARBA" id="ARBA00023146"/>
    </source>
</evidence>
<protein>
    <recommendedName>
        <fullName evidence="9">Cysteine--tRNA ligase</fullName>
        <ecNumber evidence="9">6.1.1.16</ecNumber>
    </recommendedName>
    <alternativeName>
        <fullName evidence="9">Cysteinyl-tRNA synthetase</fullName>
        <shortName evidence="9">CysRS</shortName>
    </alternativeName>
</protein>
<evidence type="ECO:0000256" key="5">
    <source>
        <dbReference type="ARBA" id="ARBA00022833"/>
    </source>
</evidence>
<evidence type="ECO:0000256" key="4">
    <source>
        <dbReference type="ARBA" id="ARBA00022741"/>
    </source>
</evidence>
<dbReference type="NCBIfam" id="TIGR00435">
    <property type="entry name" value="cysS"/>
    <property type="match status" value="1"/>
</dbReference>
<dbReference type="SUPFAM" id="SSF47323">
    <property type="entry name" value="Anticodon-binding domain of a subclass of class I aminoacyl-tRNA synthetases"/>
    <property type="match status" value="1"/>
</dbReference>
<dbReference type="GO" id="GO:0005524">
    <property type="term" value="F:ATP binding"/>
    <property type="evidence" value="ECO:0007669"/>
    <property type="project" value="UniProtKB-UniRule"/>
</dbReference>
<dbReference type="EC" id="6.1.1.16" evidence="9"/>
<dbReference type="EMBL" id="MHLP01000004">
    <property type="protein sequence ID" value="OGZ13741.1"/>
    <property type="molecule type" value="Genomic_DNA"/>
</dbReference>